<dbReference type="InterPro" id="IPR035070">
    <property type="entry name" value="Streptogrisin_prodomain"/>
</dbReference>
<dbReference type="SUPFAM" id="SSF50494">
    <property type="entry name" value="Trypsin-like serine proteases"/>
    <property type="match status" value="1"/>
</dbReference>
<feature type="region of interest" description="Disordered" evidence="1">
    <location>
        <begin position="396"/>
        <end position="418"/>
    </location>
</feature>
<accession>A0ABW9FYQ6</accession>
<keyword evidence="4" id="KW-1185">Reference proteome</keyword>
<dbReference type="RefSeq" id="WP_348603791.1">
    <property type="nucleotide sequence ID" value="NZ_CP157276.1"/>
</dbReference>
<organism evidence="3 4">
    <name type="scientific">Prescottella soli</name>
    <dbReference type="NCBI Taxonomy" id="1543852"/>
    <lineage>
        <taxon>Bacteria</taxon>
        <taxon>Bacillati</taxon>
        <taxon>Actinomycetota</taxon>
        <taxon>Actinomycetes</taxon>
        <taxon>Mycobacteriales</taxon>
        <taxon>Nocardiaceae</taxon>
        <taxon>Prescottella</taxon>
    </lineage>
</organism>
<evidence type="ECO:0000256" key="2">
    <source>
        <dbReference type="SAM" id="SignalP"/>
    </source>
</evidence>
<reference evidence="3 4" key="1">
    <citation type="submission" date="2023-11" db="EMBL/GenBank/DDBJ databases">
        <authorList>
            <person name="Val-Calvo J."/>
            <person name="Scortti M."/>
            <person name="Vazquez-Boland J."/>
        </authorList>
    </citation>
    <scope>NUCLEOTIDE SEQUENCE [LARGE SCALE GENOMIC DNA]</scope>
    <source>
        <strain evidence="3 4">DSM 46662</strain>
    </source>
</reference>
<comment type="caution">
    <text evidence="3">The sequence shown here is derived from an EMBL/GenBank/DDBJ whole genome shotgun (WGS) entry which is preliminary data.</text>
</comment>
<dbReference type="InterPro" id="IPR043504">
    <property type="entry name" value="Peptidase_S1_PA_chymotrypsin"/>
</dbReference>
<dbReference type="CDD" id="cd21112">
    <property type="entry name" value="alphaLP-like"/>
    <property type="match status" value="1"/>
</dbReference>
<gene>
    <name evidence="3" type="ORF">ABEU19_004294</name>
</gene>
<feature type="compositionally biased region" description="Polar residues" evidence="1">
    <location>
        <begin position="405"/>
        <end position="418"/>
    </location>
</feature>
<evidence type="ECO:0000313" key="3">
    <source>
        <dbReference type="EMBL" id="MFM1730756.1"/>
    </source>
</evidence>
<feature type="signal peptide" evidence="2">
    <location>
        <begin position="1"/>
        <end position="29"/>
    </location>
</feature>
<sequence length="418" mass="41264">MRKKSARCAATVGTAVALAALSLPGTGQAAPSADRLPAGLVAAIQRDLHLTPQEYLERADAAQQVAGYASDLRRVDPGAFGGARLDLDGVPTVAVTSPEAAARVVAAGYRAEFVPSPIDAPEGTPVQPNRRSNTPMSVPRFEVASGTDPIGGDAYITTVEPIATARSFMVCSFGFTAADSAGTPLALSAGHCDPSRATAGTANAAAVYAPNRTDIPNSPRVGEFARSGIGSAGGGLDYSVIRLTPEAAAGGLGKPTVRGADGDVLTITGTAVPVAGAPVCKSGQRSGYTCGTVQAAAYTTDLFGNSGESWSVHGFTHDACTLAGDSGGAIITGTRALGITSGSTVADAAGCTQAVAAGGVLSFGIPVRDILAQVNGSSCAAGSGIAVRTAANPTGMCETPEPAPGSSNPFGSLGSTGS</sequence>
<dbReference type="InterPro" id="IPR009003">
    <property type="entry name" value="Peptidase_S1_PA"/>
</dbReference>
<protein>
    <submittedName>
        <fullName evidence="3">S1 family peptidase</fullName>
    </submittedName>
</protein>
<dbReference type="EMBL" id="JBDLNU010000005">
    <property type="protein sequence ID" value="MFM1730756.1"/>
    <property type="molecule type" value="Genomic_DNA"/>
</dbReference>
<dbReference type="Proteomes" id="UP001629744">
    <property type="component" value="Unassembled WGS sequence"/>
</dbReference>
<evidence type="ECO:0000256" key="1">
    <source>
        <dbReference type="SAM" id="MobiDB-lite"/>
    </source>
</evidence>
<proteinExistence type="predicted"/>
<feature type="chain" id="PRO_5046284393" evidence="2">
    <location>
        <begin position="30"/>
        <end position="418"/>
    </location>
</feature>
<dbReference type="Gene3D" id="2.40.10.10">
    <property type="entry name" value="Trypsin-like serine proteases"/>
    <property type="match status" value="2"/>
</dbReference>
<keyword evidence="2" id="KW-0732">Signal</keyword>
<feature type="region of interest" description="Disordered" evidence="1">
    <location>
        <begin position="116"/>
        <end position="138"/>
    </location>
</feature>
<feature type="compositionally biased region" description="Polar residues" evidence="1">
    <location>
        <begin position="126"/>
        <end position="136"/>
    </location>
</feature>
<name>A0ABW9FYQ6_9NOCA</name>
<evidence type="ECO:0000313" key="4">
    <source>
        <dbReference type="Proteomes" id="UP001629744"/>
    </source>
</evidence>
<dbReference type="Gene3D" id="3.30.300.50">
    <property type="match status" value="1"/>
</dbReference>